<evidence type="ECO:0000313" key="3">
    <source>
        <dbReference type="Proteomes" id="UP001201812"/>
    </source>
</evidence>
<feature type="region of interest" description="Disordered" evidence="1">
    <location>
        <begin position="812"/>
        <end position="875"/>
    </location>
</feature>
<dbReference type="Proteomes" id="UP001201812">
    <property type="component" value="Unassembled WGS sequence"/>
</dbReference>
<protein>
    <submittedName>
        <fullName evidence="2">Uncharacterized protein</fullName>
    </submittedName>
</protein>
<organism evidence="2 3">
    <name type="scientific">Ditylenchus destructor</name>
    <dbReference type="NCBI Taxonomy" id="166010"/>
    <lineage>
        <taxon>Eukaryota</taxon>
        <taxon>Metazoa</taxon>
        <taxon>Ecdysozoa</taxon>
        <taxon>Nematoda</taxon>
        <taxon>Chromadorea</taxon>
        <taxon>Rhabditida</taxon>
        <taxon>Tylenchina</taxon>
        <taxon>Tylenchomorpha</taxon>
        <taxon>Sphaerularioidea</taxon>
        <taxon>Anguinidae</taxon>
        <taxon>Anguininae</taxon>
        <taxon>Ditylenchus</taxon>
    </lineage>
</organism>
<keyword evidence="3" id="KW-1185">Reference proteome</keyword>
<comment type="caution">
    <text evidence="2">The sequence shown here is derived from an EMBL/GenBank/DDBJ whole genome shotgun (WGS) entry which is preliminary data.</text>
</comment>
<gene>
    <name evidence="2" type="ORF">DdX_20437</name>
</gene>
<accession>A0AAD4MH70</accession>
<dbReference type="AlphaFoldDB" id="A0AAD4MH70"/>
<evidence type="ECO:0000313" key="2">
    <source>
        <dbReference type="EMBL" id="KAI1693831.1"/>
    </source>
</evidence>
<reference evidence="2" key="1">
    <citation type="submission" date="2022-01" db="EMBL/GenBank/DDBJ databases">
        <title>Genome Sequence Resource for Two Populations of Ditylenchus destructor, the Migratory Endoparasitic Phytonematode.</title>
        <authorList>
            <person name="Zhang H."/>
            <person name="Lin R."/>
            <person name="Xie B."/>
        </authorList>
    </citation>
    <scope>NUCLEOTIDE SEQUENCE</scope>
    <source>
        <strain evidence="2">BazhouSP</strain>
    </source>
</reference>
<feature type="compositionally biased region" description="Basic and acidic residues" evidence="1">
    <location>
        <begin position="817"/>
        <end position="834"/>
    </location>
</feature>
<feature type="region of interest" description="Disordered" evidence="1">
    <location>
        <begin position="890"/>
        <end position="914"/>
    </location>
</feature>
<evidence type="ECO:0000256" key="1">
    <source>
        <dbReference type="SAM" id="MobiDB-lite"/>
    </source>
</evidence>
<name>A0AAD4MH70_9BILA</name>
<dbReference type="EMBL" id="JAKKPZ010000581">
    <property type="protein sequence ID" value="KAI1693831.1"/>
    <property type="molecule type" value="Genomic_DNA"/>
</dbReference>
<proteinExistence type="predicted"/>
<sequence>MTNQGNCQQSYMSGIVLTTNSDDYPYVVFCGNNLPLYMFPDSLLFGEELRQETKSMTNKMKERLITGDPITFKADCSGIVTTYIRDSRSSGGEVSNKGFTMVTTEAVFSPEVPPQCFALKFGVVPYSADPSKLVVNLVYKVKLAITPDLGTANRDDELPRPTVSYEVVEAVQPIFRLDTLYEAPWITEDNRILSFNVDGEGISYRKIEWDIKLRIKEIHGVVLENDNILWSKQPGFKVYVACKRDNKEKNILRPGRKIRATKLVYHSFLTCYIAREYSCYLEDKKMPVPTKFIIPGSEPILVYQVDLKHSQWTDFYTAEQFGEYCLVDDPHLFLINAQEDRETFPAWVYQKDDDACVAKFSIAEINDESYSEKELANIFPNIHGLGLLVNNRTGSVFSKDHPMKRIKLMLSDRSSMEVGDYFHFEAKFHPYSFVIIKIEIIKHQRFRGKIIPWRDSFLFETELVCGEFRASRKAYPSLDLGLVTDTEGIIATRASRKNKHEVVTAYVEENTDVNRSSFFNVYKMFLSEKEIALERPTTMIQPRNWWQGNAPAKCRCRKSKELFAEIIGDPAMRDLVKLLKNIPNLDQFILVVPAESQIHCPMGLCSLQDHAFFYLGFSVIVVVNFIHCTKKKTSNAVPNDPKPEAEVNNEQPAEENATIYFNICQPVKSSNLQKEENNIKIEQTVVATVLPNEKQPGEAKESPAVIATVAGNQPNGNELSIPAEPAPVKYSTKTKKSVIKVDVIPTVFQKEGNIVKMEQTVVATVVPNKKQQGEEKAAIAENQSNVKELVIPGEPIPVQCSTKAKKSAVKALIEEQSPNRETKESIKTTAKEANKSPNVVKNQEDGKNSPNIKTTIPSTKSKKKAGQVAEEKMKGVSTVADTTMIVQSQYVPGEQDAGQPAPVKSTYVKPKRKK</sequence>